<name>A0A814EL31_9BILA</name>
<dbReference type="PANTHER" id="PTHR47326:SF1">
    <property type="entry name" value="HTH PSQ-TYPE DOMAIN-CONTAINING PROTEIN"/>
    <property type="match status" value="1"/>
</dbReference>
<dbReference type="EMBL" id="CAJOBA010004984">
    <property type="protein sequence ID" value="CAF3729486.1"/>
    <property type="molecule type" value="Genomic_DNA"/>
</dbReference>
<evidence type="ECO:0008006" key="6">
    <source>
        <dbReference type="Google" id="ProtNLM"/>
    </source>
</evidence>
<dbReference type="EMBL" id="CAJOBC010002619">
    <property type="protein sequence ID" value="CAF3742275.1"/>
    <property type="molecule type" value="Genomic_DNA"/>
</dbReference>
<accession>A0A814EL31</accession>
<dbReference type="EMBL" id="CAJNOQ010002619">
    <property type="protein sequence ID" value="CAF0969086.1"/>
    <property type="molecule type" value="Genomic_DNA"/>
</dbReference>
<evidence type="ECO:0000313" key="2">
    <source>
        <dbReference type="EMBL" id="CAF0969086.1"/>
    </source>
</evidence>
<organism evidence="2 5">
    <name type="scientific">Didymodactylos carnosus</name>
    <dbReference type="NCBI Taxonomy" id="1234261"/>
    <lineage>
        <taxon>Eukaryota</taxon>
        <taxon>Metazoa</taxon>
        <taxon>Spiralia</taxon>
        <taxon>Gnathifera</taxon>
        <taxon>Rotifera</taxon>
        <taxon>Eurotatoria</taxon>
        <taxon>Bdelloidea</taxon>
        <taxon>Philodinida</taxon>
        <taxon>Philodinidae</taxon>
        <taxon>Didymodactylos</taxon>
    </lineage>
</organism>
<dbReference type="InterPro" id="IPR036397">
    <property type="entry name" value="RNaseH_sf"/>
</dbReference>
<dbReference type="GO" id="GO:0003676">
    <property type="term" value="F:nucleic acid binding"/>
    <property type="evidence" value="ECO:0007669"/>
    <property type="project" value="InterPro"/>
</dbReference>
<dbReference type="EMBL" id="CAJNOK010004979">
    <property type="protein sequence ID" value="CAF0956335.1"/>
    <property type="molecule type" value="Genomic_DNA"/>
</dbReference>
<evidence type="ECO:0000313" key="1">
    <source>
        <dbReference type="EMBL" id="CAF0956335.1"/>
    </source>
</evidence>
<dbReference type="AlphaFoldDB" id="A0A814EL31"/>
<reference evidence="2" key="1">
    <citation type="submission" date="2021-02" db="EMBL/GenBank/DDBJ databases">
        <authorList>
            <person name="Nowell W R."/>
        </authorList>
    </citation>
    <scope>NUCLEOTIDE SEQUENCE</scope>
</reference>
<proteinExistence type="predicted"/>
<dbReference type="PANTHER" id="PTHR47326">
    <property type="entry name" value="TRANSPOSABLE ELEMENT TC3 TRANSPOSASE-LIKE PROTEIN"/>
    <property type="match status" value="1"/>
</dbReference>
<dbReference type="Proteomes" id="UP000682733">
    <property type="component" value="Unassembled WGS sequence"/>
</dbReference>
<evidence type="ECO:0000313" key="3">
    <source>
        <dbReference type="EMBL" id="CAF3729486.1"/>
    </source>
</evidence>
<protein>
    <recommendedName>
        <fullName evidence="6">Transposase</fullName>
    </recommendedName>
</protein>
<keyword evidence="5" id="KW-1185">Reference proteome</keyword>
<dbReference type="Proteomes" id="UP000681722">
    <property type="component" value="Unassembled WGS sequence"/>
</dbReference>
<comment type="caution">
    <text evidence="2">The sequence shown here is derived from an EMBL/GenBank/DDBJ whole genome shotgun (WGS) entry which is preliminary data.</text>
</comment>
<evidence type="ECO:0000313" key="5">
    <source>
        <dbReference type="Proteomes" id="UP000663829"/>
    </source>
</evidence>
<dbReference type="Gene3D" id="3.30.420.10">
    <property type="entry name" value="Ribonuclease H-like superfamily/Ribonuclease H"/>
    <property type="match status" value="1"/>
</dbReference>
<gene>
    <name evidence="2" type="ORF">GPM918_LOCUS12135</name>
    <name evidence="1" type="ORF">OVA965_LOCUS12402</name>
    <name evidence="4" type="ORF">SRO942_LOCUS12136</name>
    <name evidence="3" type="ORF">TMI583_LOCUS12406</name>
</gene>
<dbReference type="Proteomes" id="UP000663829">
    <property type="component" value="Unassembled WGS sequence"/>
</dbReference>
<dbReference type="Proteomes" id="UP000677228">
    <property type="component" value="Unassembled WGS sequence"/>
</dbReference>
<sequence length="107" mass="12424">MDSLYPNGQWTFQQDSATAHKTKTTQAWLRLNCPDFISSEEWPPSSPDLNPLDFCIRGTLESVVNAKPHRSIESLKRKFIQERDRLDMDLVRAALQCRIFKTFEVLP</sequence>
<dbReference type="OrthoDB" id="10006939at2759"/>
<evidence type="ECO:0000313" key="4">
    <source>
        <dbReference type="EMBL" id="CAF3742275.1"/>
    </source>
</evidence>